<dbReference type="Proteomes" id="UP000235786">
    <property type="component" value="Unassembled WGS sequence"/>
</dbReference>
<dbReference type="Pfam" id="PF22942">
    <property type="entry name" value="DUF7025"/>
    <property type="match status" value="1"/>
</dbReference>
<feature type="compositionally biased region" description="Basic and acidic residues" evidence="1">
    <location>
        <begin position="1006"/>
        <end position="1016"/>
    </location>
</feature>
<feature type="domain" description="AAA+ ATPase" evidence="2">
    <location>
        <begin position="616"/>
        <end position="745"/>
    </location>
</feature>
<dbReference type="PANTHER" id="PTHR46411:SF3">
    <property type="entry name" value="AAA+ ATPASE DOMAIN-CONTAINING PROTEIN"/>
    <property type="match status" value="1"/>
</dbReference>
<dbReference type="PANTHER" id="PTHR46411">
    <property type="entry name" value="FAMILY ATPASE, PUTATIVE-RELATED"/>
    <property type="match status" value="1"/>
</dbReference>
<dbReference type="Gene3D" id="3.40.50.300">
    <property type="entry name" value="P-loop containing nucleotide triphosphate hydrolases"/>
    <property type="match status" value="1"/>
</dbReference>
<feature type="region of interest" description="Disordered" evidence="1">
    <location>
        <begin position="82"/>
        <end position="131"/>
    </location>
</feature>
<dbReference type="SMART" id="SM00382">
    <property type="entry name" value="AAA"/>
    <property type="match status" value="1"/>
</dbReference>
<feature type="compositionally biased region" description="Basic and acidic residues" evidence="1">
    <location>
        <begin position="9"/>
        <end position="19"/>
    </location>
</feature>
<dbReference type="InterPro" id="IPR027417">
    <property type="entry name" value="P-loop_NTPase"/>
</dbReference>
<evidence type="ECO:0000259" key="2">
    <source>
        <dbReference type="SMART" id="SM00382"/>
    </source>
</evidence>
<name>A0A2J6R511_HYAVF</name>
<gene>
    <name evidence="3" type="ORF">L207DRAFT_517670</name>
</gene>
<feature type="region of interest" description="Disordered" evidence="1">
    <location>
        <begin position="864"/>
        <end position="1033"/>
    </location>
</feature>
<dbReference type="AlphaFoldDB" id="A0A2J6R511"/>
<dbReference type="InterPro" id="IPR003959">
    <property type="entry name" value="ATPase_AAA_core"/>
</dbReference>
<sequence>MHSNADTTEDTKMDSEQGSRVDLSTEIDEDEEHGKSLYPGQMDVKIIPEVCKCDLLHFKNRFNAAEDGLYAVDVLETDPALEQEEIQEERRVRQSLPKSHTKSNSKASKSSEKLLPKGKPSKSTSKPSPSLYIKQSDGKFISRIRIQSPTILLILSKIMQESWGSQPRTFIRPFSPLIYFHPQVLGFLRELELKWGRNDETCEGGRTPRTPASLDGASGQIVDAEKISVGDSAAALAELKCYVEFMSNEIMPLYSQFDHLDDTSNTTIRFQDLWYLFRNGDMIYRSVGGGAIQETNDFSLGHRAWRLFAAGTGFMPSHNRYHISDDDAEQTSFELDCYYIDYTGEEFCVVTETFEIHAFEGERPINSLKLFPYRFLANHKERLGFYTQYGQKFLSSIEERHRAYNWWTVTRTPRGDPTTDAEGNDLKRSEYVDSEVIIDFVEAFQTCPSWKPVASILKPQEPRRLTVIDDFYTCWWSDANRTTLLAETTEIIVLRAGVSTYERNKNLLEDKFLAKVRENDKNNRLTTSEYLSECDLPLLPSRVFGYVLRDRKFVQLDVYGLRPVKESSDGFDCLKINRRYKDLIKALVEDHFMKKTSDRQDGVTRTSLDWIKGKGKGLFILLHGVPGVGKTATAEAVAQASGKPLFAITCGDLGLTPTEVESALRRIFRLANTWDCVLLLDEVDTFFSQRSKGDVTLTKNALVSVFLRVLEYYDGLLFLTTNRPGALDEAFKSRIHLTLYYPPLDLQQTMDIWKMNIDRLRKVEKERCMDTDLHPLQINEQEILRLAEEKFYEYKGKFRWNGRQIRNAIQIASSLAHFDARKDDIQPRLTTEHFKMIHVVTEDFDHFMQETVGKTDGEMAFERGDRADHWSPEQTRGGEVSSYDPGAVSPGRGRLGGGMIGLGRQQPSTTGRRQSSPFDRNQDESSNFLGLRIPSPNRLAKQRPLLGRPPAILFNNEPESEFGHRPRSRGKAYLNEHRLSNGELSPDDTNSFEQSGGNFGSRKRGREASESEDRAWFKRRRESDFEDQDNTSS</sequence>
<feature type="compositionally biased region" description="Polar residues" evidence="1">
    <location>
        <begin position="987"/>
        <end position="996"/>
    </location>
</feature>
<evidence type="ECO:0000313" key="3">
    <source>
        <dbReference type="EMBL" id="PMD33611.1"/>
    </source>
</evidence>
<keyword evidence="4" id="KW-1185">Reference proteome</keyword>
<dbReference type="InterPro" id="IPR054289">
    <property type="entry name" value="DUF7025"/>
</dbReference>
<protein>
    <recommendedName>
        <fullName evidence="2">AAA+ ATPase domain-containing protein</fullName>
    </recommendedName>
</protein>
<proteinExistence type="predicted"/>
<dbReference type="GO" id="GO:0016887">
    <property type="term" value="F:ATP hydrolysis activity"/>
    <property type="evidence" value="ECO:0007669"/>
    <property type="project" value="InterPro"/>
</dbReference>
<dbReference type="OrthoDB" id="10042665at2759"/>
<feature type="region of interest" description="Disordered" evidence="1">
    <location>
        <begin position="1"/>
        <end position="36"/>
    </location>
</feature>
<dbReference type="GO" id="GO:0005524">
    <property type="term" value="F:ATP binding"/>
    <property type="evidence" value="ECO:0007669"/>
    <property type="project" value="InterPro"/>
</dbReference>
<dbReference type="Pfam" id="PF23232">
    <property type="entry name" value="AAA_lid_13"/>
    <property type="match status" value="1"/>
</dbReference>
<dbReference type="Pfam" id="PF00004">
    <property type="entry name" value="AAA"/>
    <property type="match status" value="1"/>
</dbReference>
<feature type="compositionally biased region" description="Low complexity" evidence="1">
    <location>
        <begin position="117"/>
        <end position="131"/>
    </location>
</feature>
<evidence type="ECO:0000256" key="1">
    <source>
        <dbReference type="SAM" id="MobiDB-lite"/>
    </source>
</evidence>
<dbReference type="InterPro" id="IPR003593">
    <property type="entry name" value="AAA+_ATPase"/>
</dbReference>
<reference evidence="3 4" key="1">
    <citation type="submission" date="2016-04" db="EMBL/GenBank/DDBJ databases">
        <title>A degradative enzymes factory behind the ericoid mycorrhizal symbiosis.</title>
        <authorList>
            <consortium name="DOE Joint Genome Institute"/>
            <person name="Martino E."/>
            <person name="Morin E."/>
            <person name="Grelet G."/>
            <person name="Kuo A."/>
            <person name="Kohler A."/>
            <person name="Daghino S."/>
            <person name="Barry K."/>
            <person name="Choi C."/>
            <person name="Cichocki N."/>
            <person name="Clum A."/>
            <person name="Copeland A."/>
            <person name="Hainaut M."/>
            <person name="Haridas S."/>
            <person name="Labutti K."/>
            <person name="Lindquist E."/>
            <person name="Lipzen A."/>
            <person name="Khouja H.-R."/>
            <person name="Murat C."/>
            <person name="Ohm R."/>
            <person name="Olson A."/>
            <person name="Spatafora J."/>
            <person name="Veneault-Fourrey C."/>
            <person name="Henrissat B."/>
            <person name="Grigoriev I."/>
            <person name="Martin F."/>
            <person name="Perotto S."/>
        </authorList>
    </citation>
    <scope>NUCLEOTIDE SEQUENCE [LARGE SCALE GENOMIC DNA]</scope>
    <source>
        <strain evidence="3 4">F</strain>
    </source>
</reference>
<dbReference type="STRING" id="1149755.A0A2J6R511"/>
<organism evidence="3 4">
    <name type="scientific">Hyaloscypha variabilis (strain UAMH 11265 / GT02V1 / F)</name>
    <name type="common">Meliniomyces variabilis</name>
    <dbReference type="NCBI Taxonomy" id="1149755"/>
    <lineage>
        <taxon>Eukaryota</taxon>
        <taxon>Fungi</taxon>
        <taxon>Dikarya</taxon>
        <taxon>Ascomycota</taxon>
        <taxon>Pezizomycotina</taxon>
        <taxon>Leotiomycetes</taxon>
        <taxon>Helotiales</taxon>
        <taxon>Hyaloscyphaceae</taxon>
        <taxon>Hyaloscypha</taxon>
        <taxon>Hyaloscypha variabilis</taxon>
    </lineage>
</organism>
<dbReference type="EMBL" id="KZ613955">
    <property type="protein sequence ID" value="PMD33611.1"/>
    <property type="molecule type" value="Genomic_DNA"/>
</dbReference>
<dbReference type="SUPFAM" id="SSF52540">
    <property type="entry name" value="P-loop containing nucleoside triphosphate hydrolases"/>
    <property type="match status" value="1"/>
</dbReference>
<feature type="compositionally biased region" description="Acidic residues" evidence="1">
    <location>
        <begin position="1024"/>
        <end position="1033"/>
    </location>
</feature>
<dbReference type="CDD" id="cd19481">
    <property type="entry name" value="RecA-like_protease"/>
    <property type="match status" value="1"/>
</dbReference>
<dbReference type="InterPro" id="IPR056599">
    <property type="entry name" value="AAA_lid_fung"/>
</dbReference>
<feature type="compositionally biased region" description="Polar residues" evidence="1">
    <location>
        <begin position="905"/>
        <end position="928"/>
    </location>
</feature>
<accession>A0A2J6R511</accession>
<evidence type="ECO:0000313" key="4">
    <source>
        <dbReference type="Proteomes" id="UP000235786"/>
    </source>
</evidence>